<evidence type="ECO:0000313" key="2">
    <source>
        <dbReference type="Proteomes" id="UP000494256"/>
    </source>
</evidence>
<comment type="caution">
    <text evidence="1">The sequence shown here is derived from an EMBL/GenBank/DDBJ whole genome shotgun (WGS) entry which is preliminary data.</text>
</comment>
<organism evidence="1 2">
    <name type="scientific">Arctia plantaginis</name>
    <name type="common">Wood tiger moth</name>
    <name type="synonym">Phalaena plantaginis</name>
    <dbReference type="NCBI Taxonomy" id="874455"/>
    <lineage>
        <taxon>Eukaryota</taxon>
        <taxon>Metazoa</taxon>
        <taxon>Ecdysozoa</taxon>
        <taxon>Arthropoda</taxon>
        <taxon>Hexapoda</taxon>
        <taxon>Insecta</taxon>
        <taxon>Pterygota</taxon>
        <taxon>Neoptera</taxon>
        <taxon>Endopterygota</taxon>
        <taxon>Lepidoptera</taxon>
        <taxon>Glossata</taxon>
        <taxon>Ditrysia</taxon>
        <taxon>Noctuoidea</taxon>
        <taxon>Erebidae</taxon>
        <taxon>Arctiinae</taxon>
        <taxon>Arctia</taxon>
    </lineage>
</organism>
<gene>
    <name evidence="1" type="ORF">APLA_LOCUS1334</name>
</gene>
<dbReference type="AlphaFoldDB" id="A0A8S0YTY8"/>
<dbReference type="EMBL" id="CADEBD010000146">
    <property type="protein sequence ID" value="CAB3223103.1"/>
    <property type="molecule type" value="Genomic_DNA"/>
</dbReference>
<evidence type="ECO:0000313" key="1">
    <source>
        <dbReference type="EMBL" id="CAB3223103.1"/>
    </source>
</evidence>
<protein>
    <submittedName>
        <fullName evidence="1">Uncharacterized protein</fullName>
    </submittedName>
</protein>
<name>A0A8S0YTY8_ARCPL</name>
<accession>A0A8S0YTY8</accession>
<sequence length="227" mass="25696">MASVRDRYRGIYVENDRICDEFGCESAGGLPWQYGARAPHPVLAHDPLNRKEILFWSTSAAAEVYGISYRCKSVSLAIIPMAALPFRLVVRARFSIGPRWLAALRAVSRPRSSVRDVCPRKGSACVPPVLVWQYRGCERDSNLRERESAMAVSQPRPPDRVDAALEKVAPLRYLEAHECARSEQVVTRFYHFSLSLDRFLSYKKIPCIRLNIVSRLLLILNGDPCYG</sequence>
<dbReference type="OrthoDB" id="429467at2759"/>
<dbReference type="Proteomes" id="UP000494256">
    <property type="component" value="Unassembled WGS sequence"/>
</dbReference>
<proteinExistence type="predicted"/>
<reference evidence="1 2" key="1">
    <citation type="submission" date="2020-04" db="EMBL/GenBank/DDBJ databases">
        <authorList>
            <person name="Wallbank WR R."/>
            <person name="Pardo Diaz C."/>
            <person name="Kozak K."/>
            <person name="Martin S."/>
            <person name="Jiggins C."/>
            <person name="Moest M."/>
            <person name="Warren A I."/>
            <person name="Byers J.R.P. K."/>
            <person name="Montejo-Kovacevich G."/>
            <person name="Yen C E."/>
        </authorList>
    </citation>
    <scope>NUCLEOTIDE SEQUENCE [LARGE SCALE GENOMIC DNA]</scope>
</reference>